<dbReference type="Proteomes" id="UP000030152">
    <property type="component" value="Unassembled WGS sequence"/>
</dbReference>
<keyword evidence="1" id="KW-0812">Transmembrane</keyword>
<keyword evidence="1" id="KW-1133">Transmembrane helix</keyword>
<evidence type="ECO:0000313" key="2">
    <source>
        <dbReference type="EMBL" id="KGO87988.1"/>
    </source>
</evidence>
<protein>
    <submittedName>
        <fullName evidence="2">Uncharacterized protein</fullName>
    </submittedName>
</protein>
<name>A0A0A2M949_9FLAO</name>
<dbReference type="OrthoDB" id="1373894at2"/>
<evidence type="ECO:0000313" key="3">
    <source>
        <dbReference type="Proteomes" id="UP000030152"/>
    </source>
</evidence>
<sequence>MKTKNFILTIVAFFLITFIIVFLIRINNDHKECGETTTYGKNSKGNTVISKKHICKEKFCF</sequence>
<comment type="caution">
    <text evidence="2">The sequence shown here is derived from an EMBL/GenBank/DDBJ whole genome shotgun (WGS) entry which is preliminary data.</text>
</comment>
<gene>
    <name evidence="2" type="ORF">Q765_02675</name>
</gene>
<keyword evidence="1" id="KW-0472">Membrane</keyword>
<dbReference type="AlphaFoldDB" id="A0A0A2M949"/>
<feature type="transmembrane region" description="Helical" evidence="1">
    <location>
        <begin position="6"/>
        <end position="24"/>
    </location>
</feature>
<dbReference type="RefSeq" id="WP_020212369.1">
    <property type="nucleotide sequence ID" value="NZ_JRLX01000002.1"/>
</dbReference>
<accession>A0A0A2M949</accession>
<organism evidence="2 3">
    <name type="scientific">Flavobacterium rivuli WB 3.3-2 = DSM 21788</name>
    <dbReference type="NCBI Taxonomy" id="1121895"/>
    <lineage>
        <taxon>Bacteria</taxon>
        <taxon>Pseudomonadati</taxon>
        <taxon>Bacteroidota</taxon>
        <taxon>Flavobacteriia</taxon>
        <taxon>Flavobacteriales</taxon>
        <taxon>Flavobacteriaceae</taxon>
        <taxon>Flavobacterium</taxon>
    </lineage>
</organism>
<keyword evidence="3" id="KW-1185">Reference proteome</keyword>
<reference evidence="2 3" key="1">
    <citation type="submission" date="2013-09" db="EMBL/GenBank/DDBJ databases">
        <authorList>
            <person name="Zeng Z."/>
            <person name="Chen C."/>
        </authorList>
    </citation>
    <scope>NUCLEOTIDE SEQUENCE [LARGE SCALE GENOMIC DNA]</scope>
    <source>
        <strain evidence="2 3">WB 3.3-2</strain>
    </source>
</reference>
<evidence type="ECO:0000256" key="1">
    <source>
        <dbReference type="SAM" id="Phobius"/>
    </source>
</evidence>
<dbReference type="STRING" id="1121895.GCA_000378485_01235"/>
<dbReference type="EMBL" id="JRLX01000002">
    <property type="protein sequence ID" value="KGO87988.1"/>
    <property type="molecule type" value="Genomic_DNA"/>
</dbReference>
<proteinExistence type="predicted"/>